<reference evidence="1" key="1">
    <citation type="submission" date="2020-03" db="EMBL/GenBank/DDBJ databases">
        <authorList>
            <person name="Weist P."/>
        </authorList>
    </citation>
    <scope>NUCLEOTIDE SEQUENCE</scope>
</reference>
<dbReference type="AlphaFoldDB" id="A0A9N7V1Z4"/>
<keyword evidence="2" id="KW-1185">Reference proteome</keyword>
<name>A0A9N7V1Z4_PLEPL</name>
<dbReference type="Proteomes" id="UP001153269">
    <property type="component" value="Unassembled WGS sequence"/>
</dbReference>
<dbReference type="EMBL" id="CADEAL010003237">
    <property type="protein sequence ID" value="CAB1443974.1"/>
    <property type="molecule type" value="Genomic_DNA"/>
</dbReference>
<evidence type="ECO:0000313" key="1">
    <source>
        <dbReference type="EMBL" id="CAB1443974.1"/>
    </source>
</evidence>
<protein>
    <submittedName>
        <fullName evidence="1">Uncharacterized protein</fullName>
    </submittedName>
</protein>
<comment type="caution">
    <text evidence="1">The sequence shown here is derived from an EMBL/GenBank/DDBJ whole genome shotgun (WGS) entry which is preliminary data.</text>
</comment>
<proteinExistence type="predicted"/>
<sequence length="277" mass="31531">MGVEISQERIDGSSVRLYDTALQNPWVLPDVGIDQSLLRYSGANSNAGPQRFSNELIDSVPGFVDKFGSAVATLTSVPNAVGLGALVISMILEIIVKSRTQTDGTYSMIRRVFAEEKGSSVRDTMTEYVRRHRTFMKNEQRLRLELHRLEMQLSGHLTVLGNSLLLDGHLTSRGFKIWVNGAFFHLQMLIHEARLNHQAGQLTPTQVDSIITYVDLYLQDLDQLLEKYETYLTTVTRVHFHSHYKSRRRSKCLITNLESNWEIPHQTWDKDHCAEGS</sequence>
<accession>A0A9N7V1Z4</accession>
<organism evidence="1 2">
    <name type="scientific">Pleuronectes platessa</name>
    <name type="common">European plaice</name>
    <dbReference type="NCBI Taxonomy" id="8262"/>
    <lineage>
        <taxon>Eukaryota</taxon>
        <taxon>Metazoa</taxon>
        <taxon>Chordata</taxon>
        <taxon>Craniata</taxon>
        <taxon>Vertebrata</taxon>
        <taxon>Euteleostomi</taxon>
        <taxon>Actinopterygii</taxon>
        <taxon>Neopterygii</taxon>
        <taxon>Teleostei</taxon>
        <taxon>Neoteleostei</taxon>
        <taxon>Acanthomorphata</taxon>
        <taxon>Carangaria</taxon>
        <taxon>Pleuronectiformes</taxon>
        <taxon>Pleuronectoidei</taxon>
        <taxon>Pleuronectidae</taxon>
        <taxon>Pleuronectes</taxon>
    </lineage>
</organism>
<evidence type="ECO:0000313" key="2">
    <source>
        <dbReference type="Proteomes" id="UP001153269"/>
    </source>
</evidence>
<gene>
    <name evidence="1" type="ORF">PLEPLA_LOCUS31690</name>
</gene>